<keyword evidence="3" id="KW-0813">Transport</keyword>
<dbReference type="GO" id="GO:0030150">
    <property type="term" value="P:protein import into mitochondrial matrix"/>
    <property type="evidence" value="ECO:0007669"/>
    <property type="project" value="InterPro"/>
</dbReference>
<evidence type="ECO:0000256" key="9">
    <source>
        <dbReference type="ARBA" id="ARBA00023136"/>
    </source>
</evidence>
<evidence type="ECO:0000256" key="7">
    <source>
        <dbReference type="ARBA" id="ARBA00022927"/>
    </source>
</evidence>
<evidence type="ECO:0000256" key="6">
    <source>
        <dbReference type="ARBA" id="ARBA00022787"/>
    </source>
</evidence>
<sequence length="370" mass="39650">MMREDNNGAMRWNLLKGLMPTAECASAAGMTPVGELQAGSSDKAATEAAQAAAQARQARDKGEAIGTASNVSASDQLAAEQARQAGLGAVPAAASKRENPGAFDKADAEIKRVLNPDLWDGCRVIVNKPLSQRFQSSHEFWLGSNMLKTGNSYHFGVHCSPSDATMLMARVDPAGQVDAQWHQNINPMVTTRLIASLGSDPSRGVVQAECEVKGADFTGTIKTSQGPYLGFSYFQAVTKNLAMGGEGFYHHSQGMSHVLARAKYQDENQAATATLTTLNTVSANYLRKVNQRVNLAAEIEVNLANRDSIANVGWEFALRQSRVSGTFALDGSIVAAQVLQMIDPTVSLFFNAILDHSKDTHRFGYGIQIG</sequence>
<dbReference type="InterPro" id="IPR037930">
    <property type="entry name" value="Tom40"/>
</dbReference>
<dbReference type="Proteomes" id="UP000241890">
    <property type="component" value="Unassembled WGS sequence"/>
</dbReference>
<evidence type="ECO:0000256" key="4">
    <source>
        <dbReference type="ARBA" id="ARBA00022452"/>
    </source>
</evidence>
<evidence type="ECO:0000256" key="2">
    <source>
        <dbReference type="ARBA" id="ARBA00010510"/>
    </source>
</evidence>
<dbReference type="Pfam" id="PF01459">
    <property type="entry name" value="Porin_3"/>
    <property type="match status" value="1"/>
</dbReference>
<dbReference type="InterPro" id="IPR027246">
    <property type="entry name" value="Porin_Euk/Tom40"/>
</dbReference>
<dbReference type="InterPro" id="IPR023614">
    <property type="entry name" value="Porin_dom_sf"/>
</dbReference>
<keyword evidence="11" id="KW-1185">Reference proteome</keyword>
<evidence type="ECO:0000256" key="1">
    <source>
        <dbReference type="ARBA" id="ARBA00004374"/>
    </source>
</evidence>
<protein>
    <submittedName>
        <fullName evidence="10">Mitochondrial import receptor subunit TOM40-like</fullName>
    </submittedName>
</protein>
<dbReference type="GO" id="GO:0008320">
    <property type="term" value="F:protein transmembrane transporter activity"/>
    <property type="evidence" value="ECO:0007669"/>
    <property type="project" value="InterPro"/>
</dbReference>
<keyword evidence="6" id="KW-1000">Mitochondrion outer membrane</keyword>
<dbReference type="GO" id="GO:0005741">
    <property type="term" value="C:mitochondrial outer membrane"/>
    <property type="evidence" value="ECO:0007669"/>
    <property type="project" value="UniProtKB-SubCell"/>
</dbReference>
<evidence type="ECO:0000313" key="10">
    <source>
        <dbReference type="EMBL" id="GBG25335.1"/>
    </source>
</evidence>
<dbReference type="EMBL" id="BEYU01000012">
    <property type="protein sequence ID" value="GBG25335.1"/>
    <property type="molecule type" value="Genomic_DNA"/>
</dbReference>
<evidence type="ECO:0000256" key="5">
    <source>
        <dbReference type="ARBA" id="ARBA00022692"/>
    </source>
</evidence>
<dbReference type="Gene3D" id="2.40.160.10">
    <property type="entry name" value="Porin"/>
    <property type="match status" value="1"/>
</dbReference>
<keyword evidence="4" id="KW-1134">Transmembrane beta strand</keyword>
<keyword evidence="10" id="KW-0675">Receptor</keyword>
<dbReference type="InParanoid" id="A0A2R5G456"/>
<comment type="similarity">
    <text evidence="2">Belongs to the Tom40 family.</text>
</comment>
<dbReference type="FunCoup" id="A0A2R5G456">
    <property type="interactions" value="49"/>
</dbReference>
<proteinExistence type="inferred from homology"/>
<keyword evidence="9" id="KW-0472">Membrane</keyword>
<dbReference type="CDD" id="cd07305">
    <property type="entry name" value="Porin3_Tom40"/>
    <property type="match status" value="1"/>
</dbReference>
<evidence type="ECO:0000256" key="3">
    <source>
        <dbReference type="ARBA" id="ARBA00022448"/>
    </source>
</evidence>
<accession>A0A2R5G456</accession>
<keyword evidence="7" id="KW-0653">Protein transport</keyword>
<organism evidence="10 11">
    <name type="scientific">Hondaea fermentalgiana</name>
    <dbReference type="NCBI Taxonomy" id="2315210"/>
    <lineage>
        <taxon>Eukaryota</taxon>
        <taxon>Sar</taxon>
        <taxon>Stramenopiles</taxon>
        <taxon>Bigyra</taxon>
        <taxon>Labyrinthulomycetes</taxon>
        <taxon>Thraustochytrida</taxon>
        <taxon>Thraustochytriidae</taxon>
        <taxon>Hondaea</taxon>
    </lineage>
</organism>
<name>A0A2R5G456_9STRA</name>
<dbReference type="OrthoDB" id="19656at2759"/>
<gene>
    <name evidence="10" type="ORF">FCC1311_015532</name>
</gene>
<keyword evidence="5" id="KW-0812">Transmembrane</keyword>
<dbReference type="AlphaFoldDB" id="A0A2R5G456"/>
<reference evidence="10 11" key="1">
    <citation type="submission" date="2017-12" db="EMBL/GenBank/DDBJ databases">
        <title>Sequencing, de novo assembly and annotation of complete genome of a new Thraustochytrid species, strain FCC1311.</title>
        <authorList>
            <person name="Sedici K."/>
            <person name="Godart F."/>
            <person name="Aiese Cigliano R."/>
            <person name="Sanseverino W."/>
            <person name="Barakat M."/>
            <person name="Ortet P."/>
            <person name="Marechal E."/>
            <person name="Cagnac O."/>
            <person name="Amato A."/>
        </authorList>
    </citation>
    <scope>NUCLEOTIDE SEQUENCE [LARGE SCALE GENOMIC DNA]</scope>
</reference>
<comment type="subcellular location">
    <subcellularLocation>
        <location evidence="1">Mitochondrion outer membrane</location>
        <topology evidence="1">Multi-pass membrane protein</topology>
    </subcellularLocation>
</comment>
<keyword evidence="8" id="KW-0496">Mitochondrion</keyword>
<dbReference type="PANTHER" id="PTHR10802">
    <property type="entry name" value="MITOCHONDRIAL IMPORT RECEPTOR SUBUNIT TOM40"/>
    <property type="match status" value="1"/>
</dbReference>
<evidence type="ECO:0000256" key="8">
    <source>
        <dbReference type="ARBA" id="ARBA00023128"/>
    </source>
</evidence>
<comment type="caution">
    <text evidence="10">The sequence shown here is derived from an EMBL/GenBank/DDBJ whole genome shotgun (WGS) entry which is preliminary data.</text>
</comment>
<evidence type="ECO:0000313" key="11">
    <source>
        <dbReference type="Proteomes" id="UP000241890"/>
    </source>
</evidence>